<sequence>MATFGMVASTKLKTFDHSYIWDVERLIGEDALNVLLNNAGIFIPYFTHDAIDRQKILDCLNVNTVGAAITCQADLNQLGKTMAVDLANEKMLIVQFAPGCVQSDMDNIGGLTAEINYKLLARI</sequence>
<gene>
    <name evidence="3" type="ORF">KIN20_017567</name>
</gene>
<keyword evidence="4" id="KW-1185">Reference proteome</keyword>
<dbReference type="PANTHER" id="PTHR43544:SF7">
    <property type="entry name" value="NADB-LER2"/>
    <property type="match status" value="1"/>
</dbReference>
<dbReference type="Gene3D" id="3.40.50.720">
    <property type="entry name" value="NAD(P)-binding Rossmann-like Domain"/>
    <property type="match status" value="1"/>
</dbReference>
<dbReference type="PANTHER" id="PTHR43544">
    <property type="entry name" value="SHORT-CHAIN DEHYDROGENASE/REDUCTASE"/>
    <property type="match status" value="1"/>
</dbReference>
<dbReference type="GO" id="GO:0016491">
    <property type="term" value="F:oxidoreductase activity"/>
    <property type="evidence" value="ECO:0007669"/>
    <property type="project" value="UniProtKB-KW"/>
</dbReference>
<keyword evidence="2" id="KW-0560">Oxidoreductase</keyword>
<evidence type="ECO:0000313" key="4">
    <source>
        <dbReference type="Proteomes" id="UP001196413"/>
    </source>
</evidence>
<dbReference type="EMBL" id="JAHQIW010003530">
    <property type="protein sequence ID" value="KAJ1358980.1"/>
    <property type="molecule type" value="Genomic_DNA"/>
</dbReference>
<dbReference type="AlphaFoldDB" id="A0AAD5MI41"/>
<comment type="caution">
    <text evidence="3">The sequence shown here is derived from an EMBL/GenBank/DDBJ whole genome shotgun (WGS) entry which is preliminary data.</text>
</comment>
<dbReference type="SUPFAM" id="SSF51735">
    <property type="entry name" value="NAD(P)-binding Rossmann-fold domains"/>
    <property type="match status" value="1"/>
</dbReference>
<dbReference type="InterPro" id="IPR036291">
    <property type="entry name" value="NAD(P)-bd_dom_sf"/>
</dbReference>
<dbReference type="Proteomes" id="UP001196413">
    <property type="component" value="Unassembled WGS sequence"/>
</dbReference>
<organism evidence="3 4">
    <name type="scientific">Parelaphostrongylus tenuis</name>
    <name type="common">Meningeal worm</name>
    <dbReference type="NCBI Taxonomy" id="148309"/>
    <lineage>
        <taxon>Eukaryota</taxon>
        <taxon>Metazoa</taxon>
        <taxon>Ecdysozoa</taxon>
        <taxon>Nematoda</taxon>
        <taxon>Chromadorea</taxon>
        <taxon>Rhabditida</taxon>
        <taxon>Rhabditina</taxon>
        <taxon>Rhabditomorpha</taxon>
        <taxon>Strongyloidea</taxon>
        <taxon>Metastrongylidae</taxon>
        <taxon>Parelaphostrongylus</taxon>
    </lineage>
</organism>
<dbReference type="InterPro" id="IPR051468">
    <property type="entry name" value="Fungal_SecMetab_SDRs"/>
</dbReference>
<proteinExistence type="predicted"/>
<accession>A0AAD5MI41</accession>
<evidence type="ECO:0000256" key="2">
    <source>
        <dbReference type="ARBA" id="ARBA00023002"/>
    </source>
</evidence>
<protein>
    <submittedName>
        <fullName evidence="3">Uncharacterized protein</fullName>
    </submittedName>
</protein>
<evidence type="ECO:0000256" key="1">
    <source>
        <dbReference type="ARBA" id="ARBA00022857"/>
    </source>
</evidence>
<reference evidence="3" key="1">
    <citation type="submission" date="2021-06" db="EMBL/GenBank/DDBJ databases">
        <title>Parelaphostrongylus tenuis whole genome reference sequence.</title>
        <authorList>
            <person name="Garwood T.J."/>
            <person name="Larsen P.A."/>
            <person name="Fountain-Jones N.M."/>
            <person name="Garbe J.R."/>
            <person name="Macchietto M.G."/>
            <person name="Kania S.A."/>
            <person name="Gerhold R.W."/>
            <person name="Richards J.E."/>
            <person name="Wolf T.M."/>
        </authorList>
    </citation>
    <scope>NUCLEOTIDE SEQUENCE</scope>
    <source>
        <strain evidence="3">MNPRO001-30</strain>
        <tissue evidence="3">Meninges</tissue>
    </source>
</reference>
<name>A0AAD5MI41_PARTN</name>
<evidence type="ECO:0000313" key="3">
    <source>
        <dbReference type="EMBL" id="KAJ1358980.1"/>
    </source>
</evidence>
<keyword evidence="1" id="KW-0521">NADP</keyword>
<dbReference type="GO" id="GO:0005737">
    <property type="term" value="C:cytoplasm"/>
    <property type="evidence" value="ECO:0007669"/>
    <property type="project" value="TreeGrafter"/>
</dbReference>